<organism evidence="1 2">
    <name type="scientific">Mycena pura</name>
    <dbReference type="NCBI Taxonomy" id="153505"/>
    <lineage>
        <taxon>Eukaryota</taxon>
        <taxon>Fungi</taxon>
        <taxon>Dikarya</taxon>
        <taxon>Basidiomycota</taxon>
        <taxon>Agaricomycotina</taxon>
        <taxon>Agaricomycetes</taxon>
        <taxon>Agaricomycetidae</taxon>
        <taxon>Agaricales</taxon>
        <taxon>Marasmiineae</taxon>
        <taxon>Mycenaceae</taxon>
        <taxon>Mycena</taxon>
    </lineage>
</organism>
<keyword evidence="2" id="KW-1185">Reference proteome</keyword>
<accession>A0AAD6UZC1</accession>
<evidence type="ECO:0000313" key="1">
    <source>
        <dbReference type="EMBL" id="KAJ7195543.1"/>
    </source>
</evidence>
<evidence type="ECO:0000313" key="2">
    <source>
        <dbReference type="Proteomes" id="UP001219525"/>
    </source>
</evidence>
<dbReference type="AlphaFoldDB" id="A0AAD6UZC1"/>
<proteinExistence type="predicted"/>
<dbReference type="Proteomes" id="UP001219525">
    <property type="component" value="Unassembled WGS sequence"/>
</dbReference>
<comment type="caution">
    <text evidence="1">The sequence shown here is derived from an EMBL/GenBank/DDBJ whole genome shotgun (WGS) entry which is preliminary data.</text>
</comment>
<sequence>MWAVDVTATGGPGRLSGGPESVAISFDSSRHPVGTVHRPEHLGDGNNWHDGAGTAFTCTGCLRVRARGWAPARGTARGQAQACTHSGVRYAYASGAARRYVEGGVACGRATGQAKAHTRARVYVGGGGTWLGMGAGTGQGWAQAQARRGGAQASTARMRAHARAHACMVRTWGQGWHGGGGSVRGAYAGTVGVGDGAARKRSERGPGNVRRARARAYAGAGMALYVGGGSVCGLSERLVGGACARDERWSLVHLAQRRLSRMQVRAGRAYVRVLRTWVAWAGQACVQNPETRTPIGPGAATAPIFVVPARAPGCARPDS</sequence>
<protein>
    <submittedName>
        <fullName evidence="1">Uncharacterized protein</fullName>
    </submittedName>
</protein>
<gene>
    <name evidence="1" type="ORF">GGX14DRAFT_403997</name>
</gene>
<dbReference type="EMBL" id="JARJCW010000090">
    <property type="protein sequence ID" value="KAJ7195543.1"/>
    <property type="molecule type" value="Genomic_DNA"/>
</dbReference>
<name>A0AAD6UZC1_9AGAR</name>
<reference evidence="1" key="1">
    <citation type="submission" date="2023-03" db="EMBL/GenBank/DDBJ databases">
        <title>Massive genome expansion in bonnet fungi (Mycena s.s.) driven by repeated elements and novel gene families across ecological guilds.</title>
        <authorList>
            <consortium name="Lawrence Berkeley National Laboratory"/>
            <person name="Harder C.B."/>
            <person name="Miyauchi S."/>
            <person name="Viragh M."/>
            <person name="Kuo A."/>
            <person name="Thoen E."/>
            <person name="Andreopoulos B."/>
            <person name="Lu D."/>
            <person name="Skrede I."/>
            <person name="Drula E."/>
            <person name="Henrissat B."/>
            <person name="Morin E."/>
            <person name="Kohler A."/>
            <person name="Barry K."/>
            <person name="LaButti K."/>
            <person name="Morin E."/>
            <person name="Salamov A."/>
            <person name="Lipzen A."/>
            <person name="Mereny Z."/>
            <person name="Hegedus B."/>
            <person name="Baldrian P."/>
            <person name="Stursova M."/>
            <person name="Weitz H."/>
            <person name="Taylor A."/>
            <person name="Grigoriev I.V."/>
            <person name="Nagy L.G."/>
            <person name="Martin F."/>
            <person name="Kauserud H."/>
        </authorList>
    </citation>
    <scope>NUCLEOTIDE SEQUENCE</scope>
    <source>
        <strain evidence="1">9144</strain>
    </source>
</reference>